<accession>A0ABY2CWD7</accession>
<dbReference type="EMBL" id="SMDA01000005">
    <property type="protein sequence ID" value="TCW31568.1"/>
    <property type="molecule type" value="Genomic_DNA"/>
</dbReference>
<name>A0ABY2CWD7_GULMO</name>
<organism evidence="2 3">
    <name type="scientific">Gulbenkiania mobilis</name>
    <dbReference type="NCBI Taxonomy" id="397457"/>
    <lineage>
        <taxon>Bacteria</taxon>
        <taxon>Pseudomonadati</taxon>
        <taxon>Pseudomonadota</taxon>
        <taxon>Betaproteobacteria</taxon>
        <taxon>Neisseriales</taxon>
        <taxon>Chromobacteriaceae</taxon>
        <taxon>Gulbenkiania</taxon>
    </lineage>
</organism>
<reference evidence="2 3" key="1">
    <citation type="submission" date="2019-03" db="EMBL/GenBank/DDBJ databases">
        <title>Genomic Encyclopedia of Type Strains, Phase IV (KMG-IV): sequencing the most valuable type-strain genomes for metagenomic binning, comparative biology and taxonomic classification.</title>
        <authorList>
            <person name="Goeker M."/>
        </authorList>
    </citation>
    <scope>NUCLEOTIDE SEQUENCE [LARGE SCALE GENOMIC DNA]</scope>
    <source>
        <strain evidence="2 3">DSM 18507</strain>
    </source>
</reference>
<proteinExistence type="predicted"/>
<protein>
    <submittedName>
        <fullName evidence="2">Uncharacterized protein</fullName>
    </submittedName>
</protein>
<evidence type="ECO:0000313" key="3">
    <source>
        <dbReference type="Proteomes" id="UP000294801"/>
    </source>
</evidence>
<keyword evidence="3" id="KW-1185">Reference proteome</keyword>
<evidence type="ECO:0000313" key="2">
    <source>
        <dbReference type="EMBL" id="TCW31568.1"/>
    </source>
</evidence>
<gene>
    <name evidence="2" type="ORF">EV669_105271</name>
</gene>
<sequence>MLVSDRTVTGRLKSPDSRGNTTLVASRVEHQLA</sequence>
<evidence type="ECO:0000256" key="1">
    <source>
        <dbReference type="SAM" id="MobiDB-lite"/>
    </source>
</evidence>
<dbReference type="Proteomes" id="UP000294801">
    <property type="component" value="Unassembled WGS sequence"/>
</dbReference>
<comment type="caution">
    <text evidence="2">The sequence shown here is derived from an EMBL/GenBank/DDBJ whole genome shotgun (WGS) entry which is preliminary data.</text>
</comment>
<feature type="region of interest" description="Disordered" evidence="1">
    <location>
        <begin position="1"/>
        <end position="33"/>
    </location>
</feature>